<reference evidence="8 9" key="1">
    <citation type="submission" date="2017-03" db="EMBL/GenBank/DDBJ databases">
        <authorList>
            <person name="Afonso C.L."/>
            <person name="Miller P.J."/>
            <person name="Scott M.A."/>
            <person name="Spackman E."/>
            <person name="Goraichik I."/>
            <person name="Dimitrov K.M."/>
            <person name="Suarez D.L."/>
            <person name="Swayne D.E."/>
        </authorList>
    </citation>
    <scope>NUCLEOTIDE SEQUENCE [LARGE SCALE GENOMIC DNA]</scope>
    <source>
        <strain evidence="8 9">CECT 7745</strain>
    </source>
</reference>
<dbReference type="GO" id="GO:0046294">
    <property type="term" value="P:formaldehyde catabolic process"/>
    <property type="evidence" value="ECO:0007669"/>
    <property type="project" value="TreeGrafter"/>
</dbReference>
<organism evidence="8 9">
    <name type="scientific">Roseovarius aestuarii</name>
    <dbReference type="NCBI Taxonomy" id="475083"/>
    <lineage>
        <taxon>Bacteria</taxon>
        <taxon>Pseudomonadati</taxon>
        <taxon>Pseudomonadota</taxon>
        <taxon>Alphaproteobacteria</taxon>
        <taxon>Rhodobacterales</taxon>
        <taxon>Roseobacteraceae</taxon>
        <taxon>Roseovarius</taxon>
    </lineage>
</organism>
<dbReference type="SMART" id="SM00829">
    <property type="entry name" value="PKS_ER"/>
    <property type="match status" value="1"/>
</dbReference>
<dbReference type="InterPro" id="IPR011032">
    <property type="entry name" value="GroES-like_sf"/>
</dbReference>
<evidence type="ECO:0000256" key="2">
    <source>
        <dbReference type="ARBA" id="ARBA00022723"/>
    </source>
</evidence>
<evidence type="ECO:0000256" key="4">
    <source>
        <dbReference type="ARBA" id="ARBA00023002"/>
    </source>
</evidence>
<keyword evidence="9" id="KW-1185">Reference proteome</keyword>
<dbReference type="Gene3D" id="3.90.180.10">
    <property type="entry name" value="Medium-chain alcohol dehydrogenases, catalytic domain"/>
    <property type="match status" value="1"/>
</dbReference>
<sequence>MKIKAAVLRRSDLPRPYAESRPLNIEEIDLDPPQQGEVLVQIKAVGLCHSDLVAINGERGKPMPIVIGHEAAGIVVELGAGVAGLAVGDHVVPSYVASCGHCEMCNVGRPALCEPATASNAAAVLRDGTTRLHKDSTRIHHHSGIAGFAEYSVMPMEALVKIDKDIPFEHAALFGCGVVTGVGAVVNTSGVRPGESVAVVGLGGVGLSALLAARAAGAGRIVALDLSEDKLALARDLGAHIALNAADPDCIGKVLEATSGGVHVAVETAGSPRALKTAYDVTRRGGTTVAAGMPGPDAEVTISHLSIAAHERTLKGSYMGSCIPKRDIPRYMAMFKDEKLPVDRLLTRVIGFDDLNAAMDRLDDAATVREVLIP</sequence>
<name>A0A1X7BWI0_9RHOB</name>
<proteinExistence type="inferred from homology"/>
<dbReference type="OrthoDB" id="9770544at2"/>
<dbReference type="Proteomes" id="UP000193224">
    <property type="component" value="Unassembled WGS sequence"/>
</dbReference>
<dbReference type="InterPro" id="IPR013154">
    <property type="entry name" value="ADH-like_N"/>
</dbReference>
<accession>A0A1X7BWI0</accession>
<dbReference type="SUPFAM" id="SSF51735">
    <property type="entry name" value="NAD(P)-binding Rossmann-fold domains"/>
    <property type="match status" value="1"/>
</dbReference>
<dbReference type="FunFam" id="3.40.50.720:FF:000003">
    <property type="entry name" value="S-(hydroxymethyl)glutathione dehydrogenase"/>
    <property type="match status" value="1"/>
</dbReference>
<evidence type="ECO:0000256" key="6">
    <source>
        <dbReference type="RuleBase" id="RU361277"/>
    </source>
</evidence>
<keyword evidence="4 8" id="KW-0560">Oxidoreductase</keyword>
<keyword evidence="2 6" id="KW-0479">Metal-binding</keyword>
<protein>
    <submittedName>
        <fullName evidence="8">S-(Hydroxymethyl)glutathione dehydrogenase</fullName>
        <ecNumber evidence="8">1.1.1.284</ecNumber>
    </submittedName>
</protein>
<dbReference type="PANTHER" id="PTHR43880">
    <property type="entry name" value="ALCOHOL DEHYDROGENASE"/>
    <property type="match status" value="1"/>
</dbReference>
<dbReference type="AlphaFoldDB" id="A0A1X7BWI0"/>
<dbReference type="InterPro" id="IPR002328">
    <property type="entry name" value="ADH_Zn_CS"/>
</dbReference>
<feature type="domain" description="Enoyl reductase (ER)" evidence="7">
    <location>
        <begin position="18"/>
        <end position="372"/>
    </location>
</feature>
<dbReference type="GO" id="GO:0005829">
    <property type="term" value="C:cytosol"/>
    <property type="evidence" value="ECO:0007669"/>
    <property type="project" value="TreeGrafter"/>
</dbReference>
<dbReference type="Pfam" id="PF00107">
    <property type="entry name" value="ADH_zinc_N"/>
    <property type="match status" value="1"/>
</dbReference>
<dbReference type="RefSeq" id="WP_085801789.1">
    <property type="nucleotide sequence ID" value="NZ_FWXB01000017.1"/>
</dbReference>
<dbReference type="InterPro" id="IPR036291">
    <property type="entry name" value="NAD(P)-bd_dom_sf"/>
</dbReference>
<evidence type="ECO:0000259" key="7">
    <source>
        <dbReference type="SMART" id="SM00829"/>
    </source>
</evidence>
<dbReference type="EMBL" id="FWXB01000017">
    <property type="protein sequence ID" value="SMC13865.1"/>
    <property type="molecule type" value="Genomic_DNA"/>
</dbReference>
<keyword evidence="3 6" id="KW-0862">Zinc</keyword>
<dbReference type="GO" id="GO:0008270">
    <property type="term" value="F:zinc ion binding"/>
    <property type="evidence" value="ECO:0007669"/>
    <property type="project" value="InterPro"/>
</dbReference>
<dbReference type="EC" id="1.1.1.284" evidence="8"/>
<dbReference type="PROSITE" id="PS00059">
    <property type="entry name" value="ADH_ZINC"/>
    <property type="match status" value="1"/>
</dbReference>
<comment type="similarity">
    <text evidence="6">Belongs to the zinc-containing alcohol dehydrogenase family.</text>
</comment>
<dbReference type="SUPFAM" id="SSF50129">
    <property type="entry name" value="GroES-like"/>
    <property type="match status" value="1"/>
</dbReference>
<evidence type="ECO:0000256" key="1">
    <source>
        <dbReference type="ARBA" id="ARBA00001947"/>
    </source>
</evidence>
<dbReference type="InterPro" id="IPR013149">
    <property type="entry name" value="ADH-like_C"/>
</dbReference>
<evidence type="ECO:0000256" key="5">
    <source>
        <dbReference type="ARBA" id="ARBA00023027"/>
    </source>
</evidence>
<evidence type="ECO:0000313" key="8">
    <source>
        <dbReference type="EMBL" id="SMC13865.1"/>
    </source>
</evidence>
<dbReference type="GO" id="GO:0051903">
    <property type="term" value="F:S-(hydroxymethyl)glutathione dehydrogenase [NAD(P)+] activity"/>
    <property type="evidence" value="ECO:0007669"/>
    <property type="project" value="UniProtKB-EC"/>
</dbReference>
<evidence type="ECO:0000313" key="9">
    <source>
        <dbReference type="Proteomes" id="UP000193224"/>
    </source>
</evidence>
<gene>
    <name evidence="8" type="primary">frmA</name>
    <name evidence="8" type="ORF">ROA7745_03727</name>
</gene>
<evidence type="ECO:0000256" key="3">
    <source>
        <dbReference type="ARBA" id="ARBA00022833"/>
    </source>
</evidence>
<dbReference type="InterPro" id="IPR020843">
    <property type="entry name" value="ER"/>
</dbReference>
<keyword evidence="5" id="KW-0520">NAD</keyword>
<dbReference type="PANTHER" id="PTHR43880:SF12">
    <property type="entry name" value="ALCOHOL DEHYDROGENASE CLASS-3"/>
    <property type="match status" value="1"/>
</dbReference>
<comment type="cofactor">
    <cofactor evidence="1 6">
        <name>Zn(2+)</name>
        <dbReference type="ChEBI" id="CHEBI:29105"/>
    </cofactor>
</comment>
<dbReference type="Gene3D" id="3.40.50.720">
    <property type="entry name" value="NAD(P)-binding Rossmann-like Domain"/>
    <property type="match status" value="1"/>
</dbReference>
<dbReference type="Pfam" id="PF08240">
    <property type="entry name" value="ADH_N"/>
    <property type="match status" value="1"/>
</dbReference>